<comment type="similarity">
    <text evidence="1">Belongs to the PRR23 family.</text>
</comment>
<sequence length="189" mass="21173">MAALTLCYHKENIHKENSKSFQPHHKESCEDTQNKSTSKEPEYTQLRTLPNWVRMSHPGGNGTSVTLKKTQLKSLASLRQRLDLHLHLRDEVLVLAPEIAMQLTLSLVTLVVVPEHVLRPPNSLLLPADALSPVSRRKAKSEDLGSFLQGVRSLSCSALQPLPHSLTPGPKICLRTHHGPHRKARRCLF</sequence>
<dbReference type="RefSeq" id="XP_006869069.1">
    <property type="nucleotide sequence ID" value="XM_006869007.1"/>
</dbReference>
<evidence type="ECO:0000256" key="2">
    <source>
        <dbReference type="SAM" id="MobiDB-lite"/>
    </source>
</evidence>
<proteinExistence type="inferred from homology"/>
<evidence type="ECO:0000256" key="1">
    <source>
        <dbReference type="ARBA" id="ARBA00009113"/>
    </source>
</evidence>
<evidence type="ECO:0000313" key="4">
    <source>
        <dbReference type="RefSeq" id="XP_006869069.1"/>
    </source>
</evidence>
<name>A0A9B0WT35_CHRAS</name>
<feature type="region of interest" description="Disordered" evidence="2">
    <location>
        <begin position="17"/>
        <end position="41"/>
    </location>
</feature>
<reference evidence="4" key="1">
    <citation type="submission" date="2025-08" db="UniProtKB">
        <authorList>
            <consortium name="RefSeq"/>
        </authorList>
    </citation>
    <scope>IDENTIFICATION</scope>
    <source>
        <tissue evidence="4">Spleen</tissue>
    </source>
</reference>
<dbReference type="GeneID" id="102814734"/>
<organism evidence="3 4">
    <name type="scientific">Chrysochloris asiatica</name>
    <name type="common">Cape golden mole</name>
    <dbReference type="NCBI Taxonomy" id="185453"/>
    <lineage>
        <taxon>Eukaryota</taxon>
        <taxon>Metazoa</taxon>
        <taxon>Chordata</taxon>
        <taxon>Craniata</taxon>
        <taxon>Vertebrata</taxon>
        <taxon>Euteleostomi</taxon>
        <taxon>Mammalia</taxon>
        <taxon>Eutheria</taxon>
        <taxon>Afrotheria</taxon>
        <taxon>Chrysochloridae</taxon>
        <taxon>Chrysochlorinae</taxon>
        <taxon>Chrysochloris</taxon>
    </lineage>
</organism>
<dbReference type="PANTHER" id="PTHR31813:SF3">
    <property type="entry name" value="PROLINE-RICH PROTEIN 23D1-RELATED"/>
    <property type="match status" value="1"/>
</dbReference>
<accession>A0A9B0WT35</accession>
<protein>
    <submittedName>
        <fullName evidence="4">Proline-rich protein 23D1-like</fullName>
    </submittedName>
</protein>
<dbReference type="PANTHER" id="PTHR31813">
    <property type="entry name" value="PROLINE-RICH PROTEIN 23B"/>
    <property type="match status" value="1"/>
</dbReference>
<dbReference type="AlphaFoldDB" id="A0A9B0WT35"/>
<dbReference type="Proteomes" id="UP000504623">
    <property type="component" value="Unplaced"/>
</dbReference>
<keyword evidence="3" id="KW-1185">Reference proteome</keyword>
<evidence type="ECO:0000313" key="3">
    <source>
        <dbReference type="Proteomes" id="UP000504623"/>
    </source>
</evidence>
<gene>
    <name evidence="4" type="primary">LOC102814734</name>
</gene>